<dbReference type="AlphaFoldDB" id="A0A7W9M4M0"/>
<dbReference type="Gene3D" id="3.20.20.30">
    <property type="entry name" value="Luciferase-like domain"/>
    <property type="match status" value="1"/>
</dbReference>
<reference evidence="3 4" key="1">
    <citation type="submission" date="2020-08" db="EMBL/GenBank/DDBJ databases">
        <title>Sequencing the genomes of 1000 actinobacteria strains.</title>
        <authorList>
            <person name="Klenk H.-P."/>
        </authorList>
    </citation>
    <scope>NUCLEOTIDE SEQUENCE [LARGE SCALE GENOMIC DNA]</scope>
    <source>
        <strain evidence="3 4">DSM 45486</strain>
    </source>
</reference>
<dbReference type="NCBIfam" id="TIGR03619">
    <property type="entry name" value="F420_Rv2161c"/>
    <property type="match status" value="1"/>
</dbReference>
<proteinExistence type="predicted"/>
<evidence type="ECO:0000259" key="2">
    <source>
        <dbReference type="Pfam" id="PF00296"/>
    </source>
</evidence>
<protein>
    <submittedName>
        <fullName evidence="3">Putative F420-dependent oxidoreductase</fullName>
    </submittedName>
</protein>
<name>A0A7W9M4M0_9PSEU</name>
<dbReference type="Pfam" id="PF00296">
    <property type="entry name" value="Bac_luciferase"/>
    <property type="match status" value="1"/>
</dbReference>
<comment type="caution">
    <text evidence="3">The sequence shown here is derived from an EMBL/GenBank/DDBJ whole genome shotgun (WGS) entry which is preliminary data.</text>
</comment>
<keyword evidence="1" id="KW-0560">Oxidoreductase</keyword>
<dbReference type="PANTHER" id="PTHR43244">
    <property type="match status" value="1"/>
</dbReference>
<dbReference type="PANTHER" id="PTHR43244:SF1">
    <property type="entry name" value="5,10-METHYLENETETRAHYDROMETHANOPTERIN REDUCTASE"/>
    <property type="match status" value="1"/>
</dbReference>
<evidence type="ECO:0000256" key="1">
    <source>
        <dbReference type="ARBA" id="ARBA00023002"/>
    </source>
</evidence>
<dbReference type="EMBL" id="JACHMO010000001">
    <property type="protein sequence ID" value="MBB5807252.1"/>
    <property type="molecule type" value="Genomic_DNA"/>
</dbReference>
<keyword evidence="4" id="KW-1185">Reference proteome</keyword>
<dbReference type="InterPro" id="IPR019921">
    <property type="entry name" value="Lucif-like_OxRdtase_Rv2161c"/>
</dbReference>
<evidence type="ECO:0000313" key="3">
    <source>
        <dbReference type="EMBL" id="MBB5807252.1"/>
    </source>
</evidence>
<dbReference type="SUPFAM" id="SSF51679">
    <property type="entry name" value="Bacterial luciferase-like"/>
    <property type="match status" value="1"/>
</dbReference>
<feature type="domain" description="Luciferase-like" evidence="2">
    <location>
        <begin position="6"/>
        <end position="247"/>
    </location>
</feature>
<dbReference type="InterPro" id="IPR050564">
    <property type="entry name" value="F420-G6PD/mer"/>
</dbReference>
<dbReference type="Proteomes" id="UP000552097">
    <property type="component" value="Unassembled WGS sequence"/>
</dbReference>
<organism evidence="3 4">
    <name type="scientific">Saccharothrix ecbatanensis</name>
    <dbReference type="NCBI Taxonomy" id="1105145"/>
    <lineage>
        <taxon>Bacteria</taxon>
        <taxon>Bacillati</taxon>
        <taxon>Actinomycetota</taxon>
        <taxon>Actinomycetes</taxon>
        <taxon>Pseudonocardiales</taxon>
        <taxon>Pseudonocardiaceae</taxon>
        <taxon>Saccharothrix</taxon>
    </lineage>
</organism>
<dbReference type="InterPro" id="IPR011251">
    <property type="entry name" value="Luciferase-like_dom"/>
</dbReference>
<dbReference type="InterPro" id="IPR036661">
    <property type="entry name" value="Luciferase-like_sf"/>
</dbReference>
<dbReference type="GO" id="GO:0016705">
    <property type="term" value="F:oxidoreductase activity, acting on paired donors, with incorporation or reduction of molecular oxygen"/>
    <property type="evidence" value="ECO:0007669"/>
    <property type="project" value="InterPro"/>
</dbReference>
<gene>
    <name evidence="3" type="ORF">F4560_007020</name>
</gene>
<sequence>MAKLAVGYLLPTRDQTVLGEHEPGRLVAQARRAEELGLDSVWAGDSPVTRPRADPLLLLAAVAQATERVMLGTAVLLPALRHPILLAHQLATLDRLSGGRVIAGMGGGFPNPNTRAQFAAVGIGYGRRVSRMEESIDVMRRLWSGEAVSYQGEHFAFTDVRLAPPPARPGGPPIWLAGSGGPALRRVARLADGWLPYPPEATTYAVEREAIEQASTRSVTPALYATLCLDEDPEQAHRRLRTSIERYYGMPLEFIASIQTVFAGTARQAADWLTGYTAAGARHLVIRLATDDHDKGLEEFADQVLPLLHEEDHR</sequence>
<evidence type="ECO:0000313" key="4">
    <source>
        <dbReference type="Proteomes" id="UP000552097"/>
    </source>
</evidence>
<dbReference type="RefSeq" id="WP_184927337.1">
    <property type="nucleotide sequence ID" value="NZ_JACHMO010000001.1"/>
</dbReference>
<accession>A0A7W9M4M0</accession>